<keyword evidence="4" id="KW-1185">Reference proteome</keyword>
<dbReference type="EMBL" id="OBEJ01000002">
    <property type="protein sequence ID" value="SNZ13335.1"/>
    <property type="molecule type" value="Genomic_DNA"/>
</dbReference>
<dbReference type="Proteomes" id="UP000219453">
    <property type="component" value="Unassembled WGS sequence"/>
</dbReference>
<proteinExistence type="predicted"/>
<organism evidence="3 4">
    <name type="scientific">Natronoarchaeum philippinense</name>
    <dbReference type="NCBI Taxonomy" id="558529"/>
    <lineage>
        <taxon>Archaea</taxon>
        <taxon>Methanobacteriati</taxon>
        <taxon>Methanobacteriota</taxon>
        <taxon>Stenosarchaea group</taxon>
        <taxon>Halobacteria</taxon>
        <taxon>Halobacteriales</taxon>
        <taxon>Natronoarchaeaceae</taxon>
    </lineage>
</organism>
<accession>A0A285NV45</accession>
<dbReference type="RefSeq" id="WP_097009025.1">
    <property type="nucleotide sequence ID" value="NZ_OBEJ01000002.1"/>
</dbReference>
<evidence type="ECO:0000259" key="2">
    <source>
        <dbReference type="Pfam" id="PF18545"/>
    </source>
</evidence>
<feature type="domain" description="Halobacterial output" evidence="2">
    <location>
        <begin position="40"/>
        <end position="104"/>
    </location>
</feature>
<gene>
    <name evidence="3" type="ORF">SAMN06269185_2124</name>
</gene>
<evidence type="ECO:0000313" key="4">
    <source>
        <dbReference type="Proteomes" id="UP000219453"/>
    </source>
</evidence>
<feature type="compositionally biased region" description="Basic and acidic residues" evidence="1">
    <location>
        <begin position="1"/>
        <end position="28"/>
    </location>
</feature>
<sequence length="110" mass="11869">MDEEQFHRHSVDHADRADRDGVKLDTDAPKAIFEPTADGSATEAIVSLVAQERDCDPLELDPLYGAIDPEALDSICRATPEGSVRISFEYAGFTVLIDGGGVVQLLPAEK</sequence>
<dbReference type="AlphaFoldDB" id="A0A285NV45"/>
<reference evidence="3 4" key="1">
    <citation type="submission" date="2017-09" db="EMBL/GenBank/DDBJ databases">
        <authorList>
            <person name="Ehlers B."/>
            <person name="Leendertz F.H."/>
        </authorList>
    </citation>
    <scope>NUCLEOTIDE SEQUENCE [LARGE SCALE GENOMIC DNA]</scope>
    <source>
        <strain evidence="3 4">DSM 27208</strain>
    </source>
</reference>
<dbReference type="OrthoDB" id="271604at2157"/>
<dbReference type="Pfam" id="PF18545">
    <property type="entry name" value="HalOD1"/>
    <property type="match status" value="1"/>
</dbReference>
<evidence type="ECO:0000313" key="3">
    <source>
        <dbReference type="EMBL" id="SNZ13335.1"/>
    </source>
</evidence>
<evidence type="ECO:0000256" key="1">
    <source>
        <dbReference type="SAM" id="MobiDB-lite"/>
    </source>
</evidence>
<name>A0A285NV45_NATPI</name>
<protein>
    <recommendedName>
        <fullName evidence="2">Halobacterial output domain-containing protein</fullName>
    </recommendedName>
</protein>
<dbReference type="InterPro" id="IPR040624">
    <property type="entry name" value="HalOD1"/>
</dbReference>
<feature type="region of interest" description="Disordered" evidence="1">
    <location>
        <begin position="1"/>
        <end position="36"/>
    </location>
</feature>